<feature type="chain" id="PRO_5044817103" evidence="1">
    <location>
        <begin position="20"/>
        <end position="148"/>
    </location>
</feature>
<name>A0ABD3SLT8_9LAMI</name>
<keyword evidence="1" id="KW-0732">Signal</keyword>
<gene>
    <name evidence="2" type="ORF">ACJIZ3_021332</name>
</gene>
<comment type="caution">
    <text evidence="2">The sequence shown here is derived from an EMBL/GenBank/DDBJ whole genome shotgun (WGS) entry which is preliminary data.</text>
</comment>
<sequence length="148" mass="17242">MYVFSLLLFLSLSLTLSLALSYRLIHNKFFYVEDPVEKDYGLTSESIFKEAVLVVLASYLHKFMKMLSTDTICEEGQDSTFFNTIYLQGCLGRRWELMSIVRSRRYGSLSPFYLFLGNLLCNLLSWKVNYNVSLLLLFHKLCTFVINV</sequence>
<reference evidence="2 3" key="1">
    <citation type="submission" date="2024-12" db="EMBL/GenBank/DDBJ databases">
        <title>The unique morphological basis and parallel evolutionary history of personate flowers in Penstemon.</title>
        <authorList>
            <person name="Depatie T.H."/>
            <person name="Wessinger C.A."/>
        </authorList>
    </citation>
    <scope>NUCLEOTIDE SEQUENCE [LARGE SCALE GENOMIC DNA]</scope>
    <source>
        <strain evidence="2">WTNN_2</strain>
        <tissue evidence="2">Leaf</tissue>
    </source>
</reference>
<dbReference type="EMBL" id="JBJXBP010000006">
    <property type="protein sequence ID" value="KAL3825303.1"/>
    <property type="molecule type" value="Genomic_DNA"/>
</dbReference>
<organism evidence="2 3">
    <name type="scientific">Penstemon smallii</name>
    <dbReference type="NCBI Taxonomy" id="265156"/>
    <lineage>
        <taxon>Eukaryota</taxon>
        <taxon>Viridiplantae</taxon>
        <taxon>Streptophyta</taxon>
        <taxon>Embryophyta</taxon>
        <taxon>Tracheophyta</taxon>
        <taxon>Spermatophyta</taxon>
        <taxon>Magnoliopsida</taxon>
        <taxon>eudicotyledons</taxon>
        <taxon>Gunneridae</taxon>
        <taxon>Pentapetalae</taxon>
        <taxon>asterids</taxon>
        <taxon>lamiids</taxon>
        <taxon>Lamiales</taxon>
        <taxon>Plantaginaceae</taxon>
        <taxon>Cheloneae</taxon>
        <taxon>Penstemon</taxon>
    </lineage>
</organism>
<accession>A0ABD3SLT8</accession>
<evidence type="ECO:0000256" key="1">
    <source>
        <dbReference type="SAM" id="SignalP"/>
    </source>
</evidence>
<evidence type="ECO:0000313" key="3">
    <source>
        <dbReference type="Proteomes" id="UP001634393"/>
    </source>
</evidence>
<dbReference type="Proteomes" id="UP001634393">
    <property type="component" value="Unassembled WGS sequence"/>
</dbReference>
<protein>
    <submittedName>
        <fullName evidence="2">Uncharacterized protein</fullName>
    </submittedName>
</protein>
<feature type="signal peptide" evidence="1">
    <location>
        <begin position="1"/>
        <end position="19"/>
    </location>
</feature>
<evidence type="ECO:0000313" key="2">
    <source>
        <dbReference type="EMBL" id="KAL3825303.1"/>
    </source>
</evidence>
<proteinExistence type="predicted"/>
<dbReference type="AlphaFoldDB" id="A0ABD3SLT8"/>
<keyword evidence="3" id="KW-1185">Reference proteome</keyword>